<sequence length="221" mass="24335">MAYSIQQQVSSSPILSCSQHHPISGGGNWQYPHDHCNFRGPQSPLTHVLLPGRSLLSGSVLHFRDCDKVHLQLFLQSDDIPLRECNVQCFAFAVSGSAKLSMLTAMSYVRYVASALHCAAKSSWMSAHASTESWVHGMQGGQEASRPPSPSESSPSLDCFFFRHSFCFAPAVSYCCLCCCWHLRDAAQSLSPDADKNKIGNYVCVLTVVDVEVVERLLHQL</sequence>
<evidence type="ECO:0000313" key="2">
    <source>
        <dbReference type="Proteomes" id="UP000700334"/>
    </source>
</evidence>
<name>A0A8J6B9K1_GALPY</name>
<reference evidence="1" key="1">
    <citation type="journal article" date="2021" name="Evol. Appl.">
        <title>The genome of the Pyrenean desman and the effects of bottlenecks and inbreeding on the genomic landscape of an endangered species.</title>
        <authorList>
            <person name="Escoda L."/>
            <person name="Castresana J."/>
        </authorList>
    </citation>
    <scope>NUCLEOTIDE SEQUENCE</scope>
    <source>
        <strain evidence="1">IBE-C5619</strain>
    </source>
</reference>
<accession>A0A8J6B9K1</accession>
<gene>
    <name evidence="1" type="ORF">J0S82_003016</name>
</gene>
<proteinExistence type="predicted"/>
<dbReference type="AlphaFoldDB" id="A0A8J6B9K1"/>
<dbReference type="EMBL" id="JAGFMF010011493">
    <property type="protein sequence ID" value="KAG8521119.1"/>
    <property type="molecule type" value="Genomic_DNA"/>
</dbReference>
<comment type="caution">
    <text evidence="1">The sequence shown here is derived from an EMBL/GenBank/DDBJ whole genome shotgun (WGS) entry which is preliminary data.</text>
</comment>
<organism evidence="1 2">
    <name type="scientific">Galemys pyrenaicus</name>
    <name type="common">Iberian desman</name>
    <name type="synonym">Pyrenean desman</name>
    <dbReference type="NCBI Taxonomy" id="202257"/>
    <lineage>
        <taxon>Eukaryota</taxon>
        <taxon>Metazoa</taxon>
        <taxon>Chordata</taxon>
        <taxon>Craniata</taxon>
        <taxon>Vertebrata</taxon>
        <taxon>Euteleostomi</taxon>
        <taxon>Mammalia</taxon>
        <taxon>Eutheria</taxon>
        <taxon>Laurasiatheria</taxon>
        <taxon>Eulipotyphla</taxon>
        <taxon>Talpidae</taxon>
        <taxon>Galemys</taxon>
    </lineage>
</organism>
<evidence type="ECO:0000313" key="1">
    <source>
        <dbReference type="EMBL" id="KAG8521119.1"/>
    </source>
</evidence>
<keyword evidence="2" id="KW-1185">Reference proteome</keyword>
<dbReference type="Proteomes" id="UP000700334">
    <property type="component" value="Unassembled WGS sequence"/>
</dbReference>
<protein>
    <submittedName>
        <fullName evidence="1">Uncharacterized protein</fullName>
    </submittedName>
</protein>